<evidence type="ECO:0000256" key="3">
    <source>
        <dbReference type="ARBA" id="ARBA00023216"/>
    </source>
</evidence>
<accession>A0ABR4QIH2</accession>
<proteinExistence type="inferred from homology"/>
<evidence type="ECO:0000256" key="1">
    <source>
        <dbReference type="ARBA" id="ARBA00007831"/>
    </source>
</evidence>
<dbReference type="Gene3D" id="1.10.220.10">
    <property type="entry name" value="Annexin"/>
    <property type="match status" value="4"/>
</dbReference>
<organism evidence="4 5">
    <name type="scientific">Taenia crassiceps</name>
    <dbReference type="NCBI Taxonomy" id="6207"/>
    <lineage>
        <taxon>Eukaryota</taxon>
        <taxon>Metazoa</taxon>
        <taxon>Spiralia</taxon>
        <taxon>Lophotrochozoa</taxon>
        <taxon>Platyhelminthes</taxon>
        <taxon>Cestoda</taxon>
        <taxon>Eucestoda</taxon>
        <taxon>Cyclophyllidea</taxon>
        <taxon>Taeniidae</taxon>
        <taxon>Taenia</taxon>
    </lineage>
</organism>
<keyword evidence="3" id="KW-0041">Annexin</keyword>
<evidence type="ECO:0000313" key="5">
    <source>
        <dbReference type="Proteomes" id="UP001651158"/>
    </source>
</evidence>
<keyword evidence="5" id="KW-1185">Reference proteome</keyword>
<dbReference type="InterPro" id="IPR018502">
    <property type="entry name" value="Annexin_repeat"/>
</dbReference>
<evidence type="ECO:0000313" key="4">
    <source>
        <dbReference type="EMBL" id="KAL5109348.1"/>
    </source>
</evidence>
<evidence type="ECO:0000256" key="2">
    <source>
        <dbReference type="ARBA" id="ARBA00022737"/>
    </source>
</evidence>
<dbReference type="PRINTS" id="PR00196">
    <property type="entry name" value="ANNEXIN"/>
</dbReference>
<reference evidence="4 5" key="1">
    <citation type="journal article" date="2022" name="Front. Cell. Infect. Microbiol.">
        <title>The Genomes of Two Strains of Taenia crassiceps the Animal Model for the Study of Human Cysticercosis.</title>
        <authorList>
            <person name="Bobes R.J."/>
            <person name="Estrada K."/>
            <person name="Rios-Valencia D.G."/>
            <person name="Calderon-Gallegos A."/>
            <person name="de la Torre P."/>
            <person name="Carrero J.C."/>
            <person name="Sanchez-Flores A."/>
            <person name="Laclette J.P."/>
        </authorList>
    </citation>
    <scope>NUCLEOTIDE SEQUENCE [LARGE SCALE GENOMIC DNA]</scope>
    <source>
        <strain evidence="4">WFUcys</strain>
    </source>
</reference>
<dbReference type="Pfam" id="PF00191">
    <property type="entry name" value="Annexin"/>
    <property type="match status" value="4"/>
</dbReference>
<name>A0ABR4QIH2_9CEST</name>
<comment type="caution">
    <text evidence="4">The sequence shown here is derived from an EMBL/GenBank/DDBJ whole genome shotgun (WGS) entry which is preliminary data.</text>
</comment>
<dbReference type="PANTHER" id="PTHR10502">
    <property type="entry name" value="ANNEXIN"/>
    <property type="match status" value="1"/>
</dbReference>
<comment type="similarity">
    <text evidence="1">Belongs to the annexin family.</text>
</comment>
<dbReference type="InterPro" id="IPR001464">
    <property type="entry name" value="Annexin"/>
</dbReference>
<dbReference type="SUPFAM" id="SSF47874">
    <property type="entry name" value="Annexin"/>
    <property type="match status" value="1"/>
</dbReference>
<protein>
    <submittedName>
        <fullName evidence="4">Annexin A7</fullName>
    </submittedName>
</protein>
<dbReference type="Proteomes" id="UP001651158">
    <property type="component" value="Unassembled WGS sequence"/>
</dbReference>
<dbReference type="SMART" id="SM00335">
    <property type="entry name" value="ANX"/>
    <property type="match status" value="4"/>
</dbReference>
<dbReference type="EMBL" id="JAKROA010000003">
    <property type="protein sequence ID" value="KAL5109348.1"/>
    <property type="molecule type" value="Genomic_DNA"/>
</dbReference>
<keyword evidence="2" id="KW-0677">Repeat</keyword>
<sequence>MRTGATVSASPSMNVNEDASELEKAMKCFGTDKKRIINILANRTVQQRQEIARAYKAAYGKDLQERLRRQLSGDIRRAVLYSFYDKAHVNAKACYKSIRGPGTDEQVLIDVICTSDNAEIHSLKRAYRDILLEEGQNAVRRNLEADVRGDVRGDLEFVLVALLQEKRETAFNQAQVDEDAEALYNGGEKKLGTDESLFTRILVTRSFKSIRAINEAYKKLAGHDLLKAIEKETSGDYMRALITIVKTAVNKNECIADILYNCMAGAGTHDNNLIRVIMAYSETSLAEIQRVFNAKYTRKNLCDMVKDDTSGGYKKFLLAILGEK</sequence>
<gene>
    <name evidence="4" type="ORF">TcWFU_008636</name>
</gene>
<dbReference type="PANTHER" id="PTHR10502:SF102">
    <property type="entry name" value="ANNEXIN B11"/>
    <property type="match status" value="1"/>
</dbReference>
<dbReference type="PROSITE" id="PS51897">
    <property type="entry name" value="ANNEXIN_2"/>
    <property type="match status" value="3"/>
</dbReference>
<dbReference type="InterPro" id="IPR037104">
    <property type="entry name" value="Annexin_sf"/>
</dbReference>